<name>A0ABP8J9C3_9MICO</name>
<comment type="caution">
    <text evidence="3">The sequence shown here is derived from an EMBL/GenBank/DDBJ whole genome shotgun (WGS) entry which is preliminary data.</text>
</comment>
<dbReference type="NCBIfam" id="TIGR02607">
    <property type="entry name" value="antidote_HigA"/>
    <property type="match status" value="1"/>
</dbReference>
<evidence type="ECO:0000313" key="3">
    <source>
        <dbReference type="EMBL" id="GAA4387217.1"/>
    </source>
</evidence>
<dbReference type="Proteomes" id="UP001500390">
    <property type="component" value="Unassembled WGS sequence"/>
</dbReference>
<evidence type="ECO:0000313" key="4">
    <source>
        <dbReference type="Proteomes" id="UP001500390"/>
    </source>
</evidence>
<sequence length="97" mass="11148">MTKAHDPITPGEILRTEFLEPLEISQYRLAQATGLSQTRIGEIVRGRRRITTETGLRLSRALGTSERFWINIQADYDIEVEHDTHEDDLNRIESLVS</sequence>
<reference evidence="4" key="1">
    <citation type="journal article" date="2019" name="Int. J. Syst. Evol. Microbiol.">
        <title>The Global Catalogue of Microorganisms (GCM) 10K type strain sequencing project: providing services to taxonomists for standard genome sequencing and annotation.</title>
        <authorList>
            <consortium name="The Broad Institute Genomics Platform"/>
            <consortium name="The Broad Institute Genome Sequencing Center for Infectious Disease"/>
            <person name="Wu L."/>
            <person name="Ma J."/>
        </authorList>
    </citation>
    <scope>NUCLEOTIDE SEQUENCE [LARGE SCALE GENOMIC DNA]</scope>
    <source>
        <strain evidence="4">JCM 17738</strain>
    </source>
</reference>
<gene>
    <name evidence="3" type="ORF">GCM10023153_01420</name>
</gene>
<accession>A0ABP8J9C3</accession>
<dbReference type="CDD" id="cd00093">
    <property type="entry name" value="HTH_XRE"/>
    <property type="match status" value="1"/>
</dbReference>
<evidence type="ECO:0000256" key="1">
    <source>
        <dbReference type="ARBA" id="ARBA00023125"/>
    </source>
</evidence>
<keyword evidence="4" id="KW-1185">Reference proteome</keyword>
<dbReference type="SMART" id="SM00530">
    <property type="entry name" value="HTH_XRE"/>
    <property type="match status" value="1"/>
</dbReference>
<dbReference type="RefSeq" id="WP_159898459.1">
    <property type="nucleotide sequence ID" value="NZ_BAABFX010000007.1"/>
</dbReference>
<proteinExistence type="predicted"/>
<dbReference type="InterPro" id="IPR010982">
    <property type="entry name" value="Lambda_DNA-bd_dom_sf"/>
</dbReference>
<organism evidence="3 4">
    <name type="scientific">Ornithinibacter aureus</name>
    <dbReference type="NCBI Taxonomy" id="622664"/>
    <lineage>
        <taxon>Bacteria</taxon>
        <taxon>Bacillati</taxon>
        <taxon>Actinomycetota</taxon>
        <taxon>Actinomycetes</taxon>
        <taxon>Micrococcales</taxon>
        <taxon>Intrasporangiaceae</taxon>
        <taxon>Ornithinibacter</taxon>
    </lineage>
</organism>
<dbReference type="SUPFAM" id="SSF47413">
    <property type="entry name" value="lambda repressor-like DNA-binding domains"/>
    <property type="match status" value="1"/>
</dbReference>
<dbReference type="Pfam" id="PF01381">
    <property type="entry name" value="HTH_3"/>
    <property type="match status" value="1"/>
</dbReference>
<dbReference type="EMBL" id="BAABFX010000007">
    <property type="protein sequence ID" value="GAA4387217.1"/>
    <property type="molecule type" value="Genomic_DNA"/>
</dbReference>
<keyword evidence="1" id="KW-0238">DNA-binding</keyword>
<evidence type="ECO:0000259" key="2">
    <source>
        <dbReference type="PROSITE" id="PS50943"/>
    </source>
</evidence>
<feature type="domain" description="HTH cro/C1-type" evidence="2">
    <location>
        <begin position="24"/>
        <end position="69"/>
    </location>
</feature>
<dbReference type="InterPro" id="IPR013430">
    <property type="entry name" value="Toxin_antidote_HigA"/>
</dbReference>
<dbReference type="PANTHER" id="PTHR36924">
    <property type="entry name" value="ANTITOXIN HIGA-1"/>
    <property type="match status" value="1"/>
</dbReference>
<dbReference type="InterPro" id="IPR001387">
    <property type="entry name" value="Cro/C1-type_HTH"/>
</dbReference>
<protein>
    <submittedName>
        <fullName evidence="3">HigA family addiction module antitoxin</fullName>
    </submittedName>
</protein>
<dbReference type="PROSITE" id="PS50943">
    <property type="entry name" value="HTH_CROC1"/>
    <property type="match status" value="1"/>
</dbReference>
<dbReference type="Gene3D" id="1.10.260.40">
    <property type="entry name" value="lambda repressor-like DNA-binding domains"/>
    <property type="match status" value="1"/>
</dbReference>
<dbReference type="PANTHER" id="PTHR36924:SF1">
    <property type="entry name" value="ANTITOXIN HIGA-1"/>
    <property type="match status" value="1"/>
</dbReference>